<name>A0A0E9S3G8_ANGAN</name>
<accession>A0A0E9S3G8</accession>
<sequence length="27" mass="2902">MYLVPVLGHQATTGFDSTHLNLSSLSL</sequence>
<protein>
    <submittedName>
        <fullName evidence="1">Uncharacterized protein</fullName>
    </submittedName>
</protein>
<reference evidence="1" key="1">
    <citation type="submission" date="2014-11" db="EMBL/GenBank/DDBJ databases">
        <authorList>
            <person name="Amaro Gonzalez C."/>
        </authorList>
    </citation>
    <scope>NUCLEOTIDE SEQUENCE</scope>
</reference>
<organism evidence="1">
    <name type="scientific">Anguilla anguilla</name>
    <name type="common">European freshwater eel</name>
    <name type="synonym">Muraena anguilla</name>
    <dbReference type="NCBI Taxonomy" id="7936"/>
    <lineage>
        <taxon>Eukaryota</taxon>
        <taxon>Metazoa</taxon>
        <taxon>Chordata</taxon>
        <taxon>Craniata</taxon>
        <taxon>Vertebrata</taxon>
        <taxon>Euteleostomi</taxon>
        <taxon>Actinopterygii</taxon>
        <taxon>Neopterygii</taxon>
        <taxon>Teleostei</taxon>
        <taxon>Anguilliformes</taxon>
        <taxon>Anguillidae</taxon>
        <taxon>Anguilla</taxon>
    </lineage>
</organism>
<evidence type="ECO:0000313" key="1">
    <source>
        <dbReference type="EMBL" id="JAH35811.1"/>
    </source>
</evidence>
<proteinExistence type="predicted"/>
<dbReference type="EMBL" id="GBXM01072766">
    <property type="protein sequence ID" value="JAH35811.1"/>
    <property type="molecule type" value="Transcribed_RNA"/>
</dbReference>
<reference evidence="1" key="2">
    <citation type="journal article" date="2015" name="Fish Shellfish Immunol.">
        <title>Early steps in the European eel (Anguilla anguilla)-Vibrio vulnificus interaction in the gills: Role of the RtxA13 toxin.</title>
        <authorList>
            <person name="Callol A."/>
            <person name="Pajuelo D."/>
            <person name="Ebbesson L."/>
            <person name="Teles M."/>
            <person name="MacKenzie S."/>
            <person name="Amaro C."/>
        </authorList>
    </citation>
    <scope>NUCLEOTIDE SEQUENCE</scope>
</reference>
<dbReference type="AlphaFoldDB" id="A0A0E9S3G8"/>